<dbReference type="InterPro" id="IPR003594">
    <property type="entry name" value="HATPase_dom"/>
</dbReference>
<evidence type="ECO:0000256" key="4">
    <source>
        <dbReference type="ARBA" id="ARBA00022679"/>
    </source>
</evidence>
<dbReference type="InterPro" id="IPR005467">
    <property type="entry name" value="His_kinase_dom"/>
</dbReference>
<evidence type="ECO:0000256" key="6">
    <source>
        <dbReference type="ARBA" id="ARBA00022777"/>
    </source>
</evidence>
<evidence type="ECO:0000256" key="5">
    <source>
        <dbReference type="ARBA" id="ARBA00022692"/>
    </source>
</evidence>
<evidence type="ECO:0000313" key="10">
    <source>
        <dbReference type="EMBL" id="PQA60627.1"/>
    </source>
</evidence>
<keyword evidence="11" id="KW-1185">Reference proteome</keyword>
<keyword evidence="3" id="KW-0597">Phosphoprotein</keyword>
<feature type="transmembrane region" description="Helical" evidence="8">
    <location>
        <begin position="132"/>
        <end position="155"/>
    </location>
</feature>
<evidence type="ECO:0000256" key="3">
    <source>
        <dbReference type="ARBA" id="ARBA00022553"/>
    </source>
</evidence>
<dbReference type="SUPFAM" id="SSF47384">
    <property type="entry name" value="Homodimeric domain of signal transducing histidine kinase"/>
    <property type="match status" value="1"/>
</dbReference>
<evidence type="ECO:0000256" key="8">
    <source>
        <dbReference type="SAM" id="Phobius"/>
    </source>
</evidence>
<dbReference type="AlphaFoldDB" id="A0A2S7ISD3"/>
<dbReference type="EMBL" id="PTRA01000001">
    <property type="protein sequence ID" value="PQA60627.1"/>
    <property type="molecule type" value="Genomic_DNA"/>
</dbReference>
<comment type="caution">
    <text evidence="10">The sequence shown here is derived from an EMBL/GenBank/DDBJ whole genome shotgun (WGS) entry which is preliminary data.</text>
</comment>
<protein>
    <recommendedName>
        <fullName evidence="2">histidine kinase</fullName>
        <ecNumber evidence="2">2.7.13.3</ecNumber>
    </recommendedName>
</protein>
<dbReference type="Gene3D" id="3.30.565.10">
    <property type="entry name" value="Histidine kinase-like ATPase, C-terminal domain"/>
    <property type="match status" value="1"/>
</dbReference>
<dbReference type="EC" id="2.7.13.3" evidence="2"/>
<dbReference type="SMART" id="SM00388">
    <property type="entry name" value="HisKA"/>
    <property type="match status" value="1"/>
</dbReference>
<proteinExistence type="predicted"/>
<dbReference type="PANTHER" id="PTHR45436">
    <property type="entry name" value="SENSOR HISTIDINE KINASE YKOH"/>
    <property type="match status" value="1"/>
</dbReference>
<dbReference type="InterPro" id="IPR003661">
    <property type="entry name" value="HisK_dim/P_dom"/>
</dbReference>
<keyword evidence="7 8" id="KW-1133">Transmembrane helix</keyword>
<dbReference type="Gene3D" id="1.10.287.130">
    <property type="match status" value="1"/>
</dbReference>
<keyword evidence="5 8" id="KW-0812">Transmembrane</keyword>
<organism evidence="10 11">
    <name type="scientific">Siphonobacter curvatus</name>
    <dbReference type="NCBI Taxonomy" id="2094562"/>
    <lineage>
        <taxon>Bacteria</taxon>
        <taxon>Pseudomonadati</taxon>
        <taxon>Bacteroidota</taxon>
        <taxon>Cytophagia</taxon>
        <taxon>Cytophagales</taxon>
        <taxon>Cytophagaceae</taxon>
        <taxon>Siphonobacter</taxon>
    </lineage>
</organism>
<dbReference type="SUPFAM" id="SSF55874">
    <property type="entry name" value="ATPase domain of HSP90 chaperone/DNA topoisomerase II/histidine kinase"/>
    <property type="match status" value="1"/>
</dbReference>
<dbReference type="InterPro" id="IPR050428">
    <property type="entry name" value="TCS_sensor_his_kinase"/>
</dbReference>
<dbReference type="SMART" id="SM00387">
    <property type="entry name" value="HATPase_c"/>
    <property type="match status" value="1"/>
</dbReference>
<evidence type="ECO:0000256" key="2">
    <source>
        <dbReference type="ARBA" id="ARBA00012438"/>
    </source>
</evidence>
<evidence type="ECO:0000313" key="11">
    <source>
        <dbReference type="Proteomes" id="UP000239590"/>
    </source>
</evidence>
<keyword evidence="4" id="KW-0808">Transferase</keyword>
<dbReference type="Pfam" id="PF00512">
    <property type="entry name" value="HisKA"/>
    <property type="match status" value="1"/>
</dbReference>
<dbReference type="GO" id="GO:0000155">
    <property type="term" value="F:phosphorelay sensor kinase activity"/>
    <property type="evidence" value="ECO:0007669"/>
    <property type="project" value="InterPro"/>
</dbReference>
<dbReference type="GO" id="GO:0005886">
    <property type="term" value="C:plasma membrane"/>
    <property type="evidence" value="ECO:0007669"/>
    <property type="project" value="TreeGrafter"/>
</dbReference>
<dbReference type="PANTHER" id="PTHR45436:SF5">
    <property type="entry name" value="SENSOR HISTIDINE KINASE TRCS"/>
    <property type="match status" value="1"/>
</dbReference>
<sequence>MRLLNRSTLISTLLLLLALVISGLYIYDQVSEEVHDEIDEELLNRKLEILAGLQSQTVVENPPLYAGFTIEPISKTEYKHLNEHFEDIELYELIEKEQEPHRQLVTKFKHRDQYYRLRIEASLLDLEDMGEVIAYSTAWVCAALVLLGFLVNFLLQKRLWRPFYQTLDQLKHFRVDQPDALHLPTSSILEFQELTQVVSTLAEVNRRSYQQQKQFVENASHEIQTPLAIALHQAEELIQNPDLQEKDARALGLLTEQLERLSALNKALLLMTKISNQQYADVENVALAPIVRRLVGEYEYLSEEKELQLDLQLDETMQLRANVHLIEILLRNLVRNAMLHATQNGSVQIHVSDQKLSIANTARPITGKTEALFERFVKESPQRQSLGLGLAIVKSICEAYHYTPVIETTEHQFQITIEFIPDSFQKDSGAL</sequence>
<evidence type="ECO:0000259" key="9">
    <source>
        <dbReference type="PROSITE" id="PS50109"/>
    </source>
</evidence>
<evidence type="ECO:0000256" key="1">
    <source>
        <dbReference type="ARBA" id="ARBA00000085"/>
    </source>
</evidence>
<reference evidence="11" key="1">
    <citation type="submission" date="2018-02" db="EMBL/GenBank/DDBJ databases">
        <title>Genome sequencing of Solimonas sp. HR-BB.</title>
        <authorList>
            <person name="Lee Y."/>
            <person name="Jeon C.O."/>
        </authorList>
    </citation>
    <scope>NUCLEOTIDE SEQUENCE [LARGE SCALE GENOMIC DNA]</scope>
    <source>
        <strain evidence="11">HR-U</strain>
    </source>
</reference>
<evidence type="ECO:0000256" key="7">
    <source>
        <dbReference type="ARBA" id="ARBA00022989"/>
    </source>
</evidence>
<comment type="catalytic activity">
    <reaction evidence="1">
        <text>ATP + protein L-histidine = ADP + protein N-phospho-L-histidine.</text>
        <dbReference type="EC" id="2.7.13.3"/>
    </reaction>
</comment>
<keyword evidence="6" id="KW-0418">Kinase</keyword>
<accession>A0A2S7ISD3</accession>
<dbReference type="OrthoDB" id="1522504at2"/>
<dbReference type="CDD" id="cd00082">
    <property type="entry name" value="HisKA"/>
    <property type="match status" value="1"/>
</dbReference>
<feature type="transmembrane region" description="Helical" evidence="8">
    <location>
        <begin position="7"/>
        <end position="27"/>
    </location>
</feature>
<gene>
    <name evidence="10" type="ORF">C5O19_13730</name>
</gene>
<dbReference type="PROSITE" id="PS50109">
    <property type="entry name" value="HIS_KIN"/>
    <property type="match status" value="1"/>
</dbReference>
<dbReference type="InterPro" id="IPR036890">
    <property type="entry name" value="HATPase_C_sf"/>
</dbReference>
<dbReference type="Proteomes" id="UP000239590">
    <property type="component" value="Unassembled WGS sequence"/>
</dbReference>
<name>A0A2S7ISD3_9BACT</name>
<dbReference type="RefSeq" id="WP_104713101.1">
    <property type="nucleotide sequence ID" value="NZ_PTRA01000001.1"/>
</dbReference>
<dbReference type="Pfam" id="PF02518">
    <property type="entry name" value="HATPase_c"/>
    <property type="match status" value="1"/>
</dbReference>
<feature type="domain" description="Histidine kinase" evidence="9">
    <location>
        <begin position="218"/>
        <end position="423"/>
    </location>
</feature>
<keyword evidence="8" id="KW-0472">Membrane</keyword>
<dbReference type="InterPro" id="IPR036097">
    <property type="entry name" value="HisK_dim/P_sf"/>
</dbReference>